<organism evidence="2 3">
    <name type="scientific">Lophiotrema nucula</name>
    <dbReference type="NCBI Taxonomy" id="690887"/>
    <lineage>
        <taxon>Eukaryota</taxon>
        <taxon>Fungi</taxon>
        <taxon>Dikarya</taxon>
        <taxon>Ascomycota</taxon>
        <taxon>Pezizomycotina</taxon>
        <taxon>Dothideomycetes</taxon>
        <taxon>Pleosporomycetidae</taxon>
        <taxon>Pleosporales</taxon>
        <taxon>Lophiotremataceae</taxon>
        <taxon>Lophiotrema</taxon>
    </lineage>
</organism>
<feature type="compositionally biased region" description="Polar residues" evidence="1">
    <location>
        <begin position="184"/>
        <end position="195"/>
    </location>
</feature>
<evidence type="ECO:0000313" key="3">
    <source>
        <dbReference type="Proteomes" id="UP000799770"/>
    </source>
</evidence>
<reference evidence="2" key="1">
    <citation type="journal article" date="2020" name="Stud. Mycol.">
        <title>101 Dothideomycetes genomes: a test case for predicting lifestyles and emergence of pathogens.</title>
        <authorList>
            <person name="Haridas S."/>
            <person name="Albert R."/>
            <person name="Binder M."/>
            <person name="Bloem J."/>
            <person name="Labutti K."/>
            <person name="Salamov A."/>
            <person name="Andreopoulos B."/>
            <person name="Baker S."/>
            <person name="Barry K."/>
            <person name="Bills G."/>
            <person name="Bluhm B."/>
            <person name="Cannon C."/>
            <person name="Castanera R."/>
            <person name="Culley D."/>
            <person name="Daum C."/>
            <person name="Ezra D."/>
            <person name="Gonzalez J."/>
            <person name="Henrissat B."/>
            <person name="Kuo A."/>
            <person name="Liang C."/>
            <person name="Lipzen A."/>
            <person name="Lutzoni F."/>
            <person name="Magnuson J."/>
            <person name="Mondo S."/>
            <person name="Nolan M."/>
            <person name="Ohm R."/>
            <person name="Pangilinan J."/>
            <person name="Park H.-J."/>
            <person name="Ramirez L."/>
            <person name="Alfaro M."/>
            <person name="Sun H."/>
            <person name="Tritt A."/>
            <person name="Yoshinaga Y."/>
            <person name="Zwiers L.-H."/>
            <person name="Turgeon B."/>
            <person name="Goodwin S."/>
            <person name="Spatafora J."/>
            <person name="Crous P."/>
            <person name="Grigoriev I."/>
        </authorList>
    </citation>
    <scope>NUCLEOTIDE SEQUENCE</scope>
    <source>
        <strain evidence="2">CBS 627.86</strain>
    </source>
</reference>
<keyword evidence="3" id="KW-1185">Reference proteome</keyword>
<evidence type="ECO:0000256" key="1">
    <source>
        <dbReference type="SAM" id="MobiDB-lite"/>
    </source>
</evidence>
<dbReference type="AlphaFoldDB" id="A0A6A5Z7J9"/>
<proteinExistence type="predicted"/>
<dbReference type="EMBL" id="ML977325">
    <property type="protein sequence ID" value="KAF2114361.1"/>
    <property type="molecule type" value="Genomic_DNA"/>
</dbReference>
<gene>
    <name evidence="2" type="ORF">BDV96DRAFT_647069</name>
</gene>
<protein>
    <submittedName>
        <fullName evidence="2">Uncharacterized protein</fullName>
    </submittedName>
</protein>
<evidence type="ECO:0000313" key="2">
    <source>
        <dbReference type="EMBL" id="KAF2114361.1"/>
    </source>
</evidence>
<dbReference type="Proteomes" id="UP000799770">
    <property type="component" value="Unassembled WGS sequence"/>
</dbReference>
<sequence>MAFNVPIEKQQGAVITYPQEGPLEDTTITKARPFSFYAPKYTSLVGKINLVNSANALGTLFYVKKLINQLWAYFNEHVATYQELHIVEQYADCGVERILKLVVKGLSWRISKNQYPSGDTQQFDLFMDAHPKLAQAFKLAMTSDFNQSNGWYQSSDSEGNWPAHPGSNSAKASEGRPNFYRDACTQTPSLCTSPPSAEARIEPCEYE</sequence>
<name>A0A6A5Z7J9_9PLEO</name>
<accession>A0A6A5Z7J9</accession>
<feature type="region of interest" description="Disordered" evidence="1">
    <location>
        <begin position="150"/>
        <end position="207"/>
    </location>
</feature>